<evidence type="ECO:0000256" key="7">
    <source>
        <dbReference type="ARBA" id="ARBA00023180"/>
    </source>
</evidence>
<keyword evidence="8" id="KW-0732">Signal</keyword>
<feature type="signal peptide" evidence="8">
    <location>
        <begin position="1"/>
        <end position="23"/>
    </location>
</feature>
<dbReference type="RefSeq" id="XP_024343058.1">
    <property type="nucleotide sequence ID" value="XM_024481832.1"/>
</dbReference>
<evidence type="ECO:0000256" key="8">
    <source>
        <dbReference type="SAM" id="SignalP"/>
    </source>
</evidence>
<protein>
    <recommendedName>
        <fullName evidence="9">Glycosyltransferase 61 catalytic domain-containing protein</fullName>
    </recommendedName>
</protein>
<keyword evidence="5" id="KW-1133">Transmembrane helix</keyword>
<dbReference type="PANTHER" id="PTHR20961:SF38">
    <property type="entry name" value="PROTEIN O-LINKED-MANNOSE BETA-1,4-N-ACETYLGLUCOSAMINYLTRANSFERASE 2"/>
    <property type="match status" value="1"/>
</dbReference>
<comment type="subcellular location">
    <subcellularLocation>
        <location evidence="1">Membrane</location>
        <topology evidence="1">Single-pass membrane protein</topology>
    </subcellularLocation>
</comment>
<gene>
    <name evidence="10" type="ORF">POSPLADRAFT_1064663</name>
</gene>
<organism evidence="10 11">
    <name type="scientific">Postia placenta MAD-698-R-SB12</name>
    <dbReference type="NCBI Taxonomy" id="670580"/>
    <lineage>
        <taxon>Eukaryota</taxon>
        <taxon>Fungi</taxon>
        <taxon>Dikarya</taxon>
        <taxon>Basidiomycota</taxon>
        <taxon>Agaricomycotina</taxon>
        <taxon>Agaricomycetes</taxon>
        <taxon>Polyporales</taxon>
        <taxon>Adustoporiaceae</taxon>
        <taxon>Rhodonia</taxon>
    </lineage>
</organism>
<evidence type="ECO:0000313" key="10">
    <source>
        <dbReference type="EMBL" id="OSX66264.1"/>
    </source>
</evidence>
<dbReference type="GO" id="GO:0016020">
    <property type="term" value="C:membrane"/>
    <property type="evidence" value="ECO:0007669"/>
    <property type="project" value="UniProtKB-SubCell"/>
</dbReference>
<dbReference type="Pfam" id="PF04577">
    <property type="entry name" value="Glyco_transf_61"/>
    <property type="match status" value="1"/>
</dbReference>
<keyword evidence="11" id="KW-1185">Reference proteome</keyword>
<dbReference type="OrthoDB" id="529273at2759"/>
<feature type="domain" description="Glycosyltransferase 61 catalytic" evidence="9">
    <location>
        <begin position="360"/>
        <end position="442"/>
    </location>
</feature>
<sequence length="521" mass="58445">MPRPRALRDAVLILIGATTMHLASVFLQEPAGSIVVNTQVSSHFIEDYNNSAPAPLDVEEAVKPKEREVQHLLQSEVSSTVDLAYDFPETTIVAHAPGWTVFRNLYMSNGTLYIISSQHASSFPDIQYITSTGLFAENTPENIAARMPTSKDMDFLTPAQARQRWGGSPDKRERNRVWSVAGNTFLVNEPSQFLDHYYHFCAELMFGAWSFWSGTFNSIVDSRTAALTTAPSVDRMIFAHADAYGWRDRPGFNSYFLRAAFPSLTVEVQADWEDRIAATASRSAPARAWHLDTVLLTDRSAAFRGEVCGARTQRIAGEALEHMQRAGTLARWWWEPLRRATLRFAGVDEPTLDIGIRAQAQIQAQSIVITYISRQGARRHLIDADHEQLVRALTAMCTSHGWELNIVQAERLTKEEQLELAARTTVMIGVHGNGLTHLIMMPVTPLSTVIEIFYPGGFAHDYEWTTQALGMRHFAVWNDTYHTYPELMSPNYPEGFQGTQIPVYAPTVTQIVQDRIAGRLS</sequence>
<dbReference type="GO" id="GO:0005783">
    <property type="term" value="C:endoplasmic reticulum"/>
    <property type="evidence" value="ECO:0007669"/>
    <property type="project" value="TreeGrafter"/>
</dbReference>
<evidence type="ECO:0000259" key="9">
    <source>
        <dbReference type="Pfam" id="PF04577"/>
    </source>
</evidence>
<dbReference type="STRING" id="670580.A0A1X6NCG3"/>
<dbReference type="InterPro" id="IPR049625">
    <property type="entry name" value="Glyco_transf_61_cat"/>
</dbReference>
<dbReference type="PANTHER" id="PTHR20961">
    <property type="entry name" value="GLYCOSYLTRANSFERASE"/>
    <property type="match status" value="1"/>
</dbReference>
<evidence type="ECO:0000313" key="11">
    <source>
        <dbReference type="Proteomes" id="UP000194127"/>
    </source>
</evidence>
<dbReference type="InterPro" id="IPR007657">
    <property type="entry name" value="Glycosyltransferase_61"/>
</dbReference>
<accession>A0A1X6NCG3</accession>
<name>A0A1X6NCG3_9APHY</name>
<feature type="chain" id="PRO_5010883711" description="Glycosyltransferase 61 catalytic domain-containing protein" evidence="8">
    <location>
        <begin position="24"/>
        <end position="521"/>
    </location>
</feature>
<evidence type="ECO:0000256" key="4">
    <source>
        <dbReference type="ARBA" id="ARBA00022692"/>
    </source>
</evidence>
<evidence type="ECO:0000256" key="6">
    <source>
        <dbReference type="ARBA" id="ARBA00023136"/>
    </source>
</evidence>
<dbReference type="GeneID" id="36326782"/>
<keyword evidence="7" id="KW-0325">Glycoprotein</keyword>
<dbReference type="AlphaFoldDB" id="A0A1X6NCG3"/>
<dbReference type="Proteomes" id="UP000194127">
    <property type="component" value="Unassembled WGS sequence"/>
</dbReference>
<dbReference type="EMBL" id="KZ110592">
    <property type="protein sequence ID" value="OSX66264.1"/>
    <property type="molecule type" value="Genomic_DNA"/>
</dbReference>
<evidence type="ECO:0000256" key="5">
    <source>
        <dbReference type="ARBA" id="ARBA00022989"/>
    </source>
</evidence>
<keyword evidence="4" id="KW-0812">Transmembrane</keyword>
<dbReference type="GO" id="GO:0097363">
    <property type="term" value="F:protein O-acetylglucosaminyltransferase activity"/>
    <property type="evidence" value="ECO:0007669"/>
    <property type="project" value="TreeGrafter"/>
</dbReference>
<evidence type="ECO:0000256" key="3">
    <source>
        <dbReference type="ARBA" id="ARBA00022679"/>
    </source>
</evidence>
<keyword evidence="6" id="KW-0472">Membrane</keyword>
<evidence type="ECO:0000256" key="2">
    <source>
        <dbReference type="ARBA" id="ARBA00022676"/>
    </source>
</evidence>
<proteinExistence type="predicted"/>
<dbReference type="GO" id="GO:0035269">
    <property type="term" value="P:protein O-linked glycosylation via mannose"/>
    <property type="evidence" value="ECO:0007669"/>
    <property type="project" value="TreeGrafter"/>
</dbReference>
<reference evidence="10 11" key="1">
    <citation type="submission" date="2017-04" db="EMBL/GenBank/DDBJ databases">
        <title>Genome Sequence of the Model Brown-Rot Fungus Postia placenta SB12.</title>
        <authorList>
            <consortium name="DOE Joint Genome Institute"/>
            <person name="Gaskell J."/>
            <person name="Kersten P."/>
            <person name="Larrondo L.F."/>
            <person name="Canessa P."/>
            <person name="Martinez D."/>
            <person name="Hibbett D."/>
            <person name="Schmoll M."/>
            <person name="Kubicek C.P."/>
            <person name="Martinez A.T."/>
            <person name="Yadav J."/>
            <person name="Master E."/>
            <person name="Magnuson J.K."/>
            <person name="James T."/>
            <person name="Yaver D."/>
            <person name="Berka R."/>
            <person name="Labutti K."/>
            <person name="Lipzen A."/>
            <person name="Aerts A."/>
            <person name="Barry K."/>
            <person name="Henrissat B."/>
            <person name="Blanchette R."/>
            <person name="Grigoriev I."/>
            <person name="Cullen D."/>
        </authorList>
    </citation>
    <scope>NUCLEOTIDE SEQUENCE [LARGE SCALE GENOMIC DNA]</scope>
    <source>
        <strain evidence="10 11">MAD-698-R-SB12</strain>
    </source>
</reference>
<evidence type="ECO:0000256" key="1">
    <source>
        <dbReference type="ARBA" id="ARBA00004167"/>
    </source>
</evidence>
<keyword evidence="2" id="KW-0328">Glycosyltransferase</keyword>
<keyword evidence="3" id="KW-0808">Transferase</keyword>